<protein>
    <submittedName>
        <fullName evidence="1">Uncharacterized protein</fullName>
    </submittedName>
</protein>
<organism evidence="1 2">
    <name type="scientific">Russula earlei</name>
    <dbReference type="NCBI Taxonomy" id="71964"/>
    <lineage>
        <taxon>Eukaryota</taxon>
        <taxon>Fungi</taxon>
        <taxon>Dikarya</taxon>
        <taxon>Basidiomycota</taxon>
        <taxon>Agaricomycotina</taxon>
        <taxon>Agaricomycetes</taxon>
        <taxon>Russulales</taxon>
        <taxon>Russulaceae</taxon>
        <taxon>Russula</taxon>
    </lineage>
</organism>
<comment type="caution">
    <text evidence="1">The sequence shown here is derived from an EMBL/GenBank/DDBJ whole genome shotgun (WGS) entry which is preliminary data.</text>
</comment>
<name>A0ACC0TT81_9AGAM</name>
<sequence length="335" mass="37187">MAYNILYYGDYCQASPATLDGYFKTIIQYAQPDLLSCEKIVAFNPTPGSTGNLADEITNSVLNQAFPNQYAYATVTNASFGKAMSVLFYNKQKLTFVKTETLVANVSDFNLYKLYYNDVNLSITRDTTFLYVVVNHTQSGSPSTTRDQQVTLEMQALRTKFAYFPNLINMGDFNTASSFEAGYLSVISNIDSSTMMSDPPYNPDNKFQYPGNWDITPYLVAPYLTTTTRFSASIPNSCGTSGGAKSWFDHIFISPWLINNANYIQYLPNSYQTIGNDGNRLGVDINSTSPVANTSAPANVINALFQMSNKYPVSLKLIVKANRSANSFTDPVERN</sequence>
<dbReference type="Proteomes" id="UP001207468">
    <property type="component" value="Unassembled WGS sequence"/>
</dbReference>
<gene>
    <name evidence="1" type="ORF">F5148DRAFT_1294116</name>
</gene>
<keyword evidence="2" id="KW-1185">Reference proteome</keyword>
<evidence type="ECO:0000313" key="2">
    <source>
        <dbReference type="Proteomes" id="UP001207468"/>
    </source>
</evidence>
<reference evidence="1" key="1">
    <citation type="submission" date="2021-03" db="EMBL/GenBank/DDBJ databases">
        <title>Evolutionary priming and transition to the ectomycorrhizal habit in an iconic lineage of mushroom-forming fungi: is preadaptation a requirement?</title>
        <authorList>
            <consortium name="DOE Joint Genome Institute"/>
            <person name="Looney B.P."/>
            <person name="Miyauchi S."/>
            <person name="Morin E."/>
            <person name="Drula E."/>
            <person name="Courty P.E."/>
            <person name="Chicoki N."/>
            <person name="Fauchery L."/>
            <person name="Kohler A."/>
            <person name="Kuo A."/>
            <person name="LaButti K."/>
            <person name="Pangilinan J."/>
            <person name="Lipzen A."/>
            <person name="Riley R."/>
            <person name="Andreopoulos W."/>
            <person name="He G."/>
            <person name="Johnson J."/>
            <person name="Barry K.W."/>
            <person name="Grigoriev I.V."/>
            <person name="Nagy L."/>
            <person name="Hibbett D."/>
            <person name="Henrissat B."/>
            <person name="Matheny P.B."/>
            <person name="Labbe J."/>
            <person name="Martin A.F."/>
        </authorList>
    </citation>
    <scope>NUCLEOTIDE SEQUENCE</scope>
    <source>
        <strain evidence="1">BPL698</strain>
    </source>
</reference>
<proteinExistence type="predicted"/>
<evidence type="ECO:0000313" key="1">
    <source>
        <dbReference type="EMBL" id="KAI9437825.1"/>
    </source>
</evidence>
<accession>A0ACC0TT81</accession>
<dbReference type="EMBL" id="JAGFNK010000883">
    <property type="protein sequence ID" value="KAI9437825.1"/>
    <property type="molecule type" value="Genomic_DNA"/>
</dbReference>